<name>A0A0A1MBG7_9BACI</name>
<sequence>MDLSIREQEIIKYLLVEEKTTVTQIARYMGLSNKTITQSLNNIESLFKGSDVELIRKANVGVFLRGDREKIYSMINQKANVNRLQTREERIQFLCFNILQKTDYFTLQDLMDITFVSKSTMEKDLQEVTNVFQLFNVTIDRIPGRGSFLNLMEQERRKLALDLILYFWGQNWHIVKREEYLIHLLESIPDFVSDFFNKDSLIQLNKVLQEFVERTNFVFSDFGYQSLLLHLLIAIERIKEGKNLKEPVQEELSEEFQEEARLLIQLIEASFQVTLSQNELYYIRIHLESNNNRLKKKDAVFYQSETGIEDTVLTVIRDFLPSYDQKLLDGIVSHLKMAVNRLLFHLPIKHPFLDDVKKHFPISFEEAIYIKDRLEKAFQISVPDDEVAFLAVHIQAYKERIEELSEDKLKVLIVCNSGKGTSQLLAARMRKNFSQLEVSRILSVQQLFHTEVIEDLILSTVNLEIENRKVLVISPLLDIHDQARIQEEIHEKQKSNDKQEEAFAKLISSNTLFLDKDLRSVDDVLTYLVDELAQRDIVQPEIIESVKNRENLSFTSFGRFATPHGDPKYVNQSKIAFLRLANPINWGTTQVKFVFFICIKDESPQQLEQIYDALLEIIDHPVQQKLTKGDYQQVWTYLKGRKRWM</sequence>
<dbReference type="STRING" id="545501.BN997_00181"/>
<dbReference type="PROSITE" id="PS51372">
    <property type="entry name" value="PRD_2"/>
    <property type="match status" value="2"/>
</dbReference>
<keyword evidence="2" id="KW-0677">Repeat</keyword>
<dbReference type="SUPFAM" id="SSF52794">
    <property type="entry name" value="PTS system IIB component-like"/>
    <property type="match status" value="1"/>
</dbReference>
<dbReference type="InterPro" id="IPR011608">
    <property type="entry name" value="PRD"/>
</dbReference>
<evidence type="ECO:0000256" key="1">
    <source>
        <dbReference type="ARBA" id="ARBA00022679"/>
    </source>
</evidence>
<dbReference type="GO" id="GO:0006355">
    <property type="term" value="P:regulation of DNA-templated transcription"/>
    <property type="evidence" value="ECO:0007669"/>
    <property type="project" value="InterPro"/>
</dbReference>
<dbReference type="Pfam" id="PF00359">
    <property type="entry name" value="PTS_EIIA_2"/>
    <property type="match status" value="1"/>
</dbReference>
<keyword evidence="3" id="KW-0805">Transcription regulation</keyword>
<feature type="domain" description="PTS EIIB type-2" evidence="7">
    <location>
        <begin position="409"/>
        <end position="497"/>
    </location>
</feature>
<dbReference type="Pfam" id="PF00874">
    <property type="entry name" value="PRD"/>
    <property type="match status" value="2"/>
</dbReference>
<dbReference type="InterPro" id="IPR013011">
    <property type="entry name" value="PTS_EIIB_2"/>
</dbReference>
<dbReference type="Proteomes" id="UP000040453">
    <property type="component" value="Unassembled WGS sequence"/>
</dbReference>
<feature type="domain" description="PTS EIIA type-2" evidence="6">
    <location>
        <begin position="505"/>
        <end position="641"/>
    </location>
</feature>
<dbReference type="Gene3D" id="1.10.10.10">
    <property type="entry name" value="Winged helix-like DNA-binding domain superfamily/Winged helix DNA-binding domain"/>
    <property type="match status" value="1"/>
</dbReference>
<evidence type="ECO:0000256" key="2">
    <source>
        <dbReference type="ARBA" id="ARBA00022737"/>
    </source>
</evidence>
<evidence type="ECO:0000313" key="10">
    <source>
        <dbReference type="Proteomes" id="UP000040453"/>
    </source>
</evidence>
<evidence type="ECO:0000256" key="4">
    <source>
        <dbReference type="ARBA" id="ARBA00023159"/>
    </source>
</evidence>
<evidence type="ECO:0000259" key="7">
    <source>
        <dbReference type="PROSITE" id="PS51099"/>
    </source>
</evidence>
<dbReference type="Pfam" id="PF05043">
    <property type="entry name" value="Mga"/>
    <property type="match status" value="1"/>
</dbReference>
<evidence type="ECO:0000259" key="6">
    <source>
        <dbReference type="PROSITE" id="PS51094"/>
    </source>
</evidence>
<gene>
    <name evidence="9" type="primary">licR_1</name>
    <name evidence="9" type="ORF">BN997_00181</name>
</gene>
<keyword evidence="10" id="KW-1185">Reference proteome</keyword>
<dbReference type="InterPro" id="IPR002178">
    <property type="entry name" value="PTS_EIIA_type-2_dom"/>
</dbReference>
<evidence type="ECO:0000256" key="3">
    <source>
        <dbReference type="ARBA" id="ARBA00023015"/>
    </source>
</evidence>
<proteinExistence type="predicted"/>
<feature type="domain" description="PRD" evidence="8">
    <location>
        <begin position="195"/>
        <end position="297"/>
    </location>
</feature>
<dbReference type="InterPro" id="IPR050661">
    <property type="entry name" value="BglG_antiterminators"/>
</dbReference>
<evidence type="ECO:0000259" key="8">
    <source>
        <dbReference type="PROSITE" id="PS51372"/>
    </source>
</evidence>
<dbReference type="AlphaFoldDB" id="A0A0A1MBG7"/>
<dbReference type="OrthoDB" id="3175596at2"/>
<dbReference type="InterPro" id="IPR036388">
    <property type="entry name" value="WH-like_DNA-bd_sf"/>
</dbReference>
<protein>
    <submittedName>
        <fullName evidence="9">Putative licABCH operon regulator</fullName>
    </submittedName>
</protein>
<dbReference type="SUPFAM" id="SSF55804">
    <property type="entry name" value="Phoshotransferase/anion transport protein"/>
    <property type="match status" value="1"/>
</dbReference>
<dbReference type="GO" id="GO:0009401">
    <property type="term" value="P:phosphoenolpyruvate-dependent sugar phosphotransferase system"/>
    <property type="evidence" value="ECO:0007669"/>
    <property type="project" value="InterPro"/>
</dbReference>
<dbReference type="Gene3D" id="1.10.1790.10">
    <property type="entry name" value="PRD domain"/>
    <property type="match status" value="2"/>
</dbReference>
<dbReference type="PANTHER" id="PTHR30185">
    <property type="entry name" value="CRYPTIC BETA-GLUCOSIDE BGL OPERON ANTITERMINATOR"/>
    <property type="match status" value="1"/>
</dbReference>
<dbReference type="InterPro" id="IPR036634">
    <property type="entry name" value="PRD_sf"/>
</dbReference>
<dbReference type="RefSeq" id="WP_042528811.1">
    <property type="nucleotide sequence ID" value="NZ_CDGG01000001.1"/>
</dbReference>
<dbReference type="InterPro" id="IPR036095">
    <property type="entry name" value="PTS_EIIB-like_sf"/>
</dbReference>
<dbReference type="GO" id="GO:0008982">
    <property type="term" value="F:protein-N(PI)-phosphohistidine-sugar phosphotransferase activity"/>
    <property type="evidence" value="ECO:0007669"/>
    <property type="project" value="InterPro"/>
</dbReference>
<evidence type="ECO:0000256" key="5">
    <source>
        <dbReference type="ARBA" id="ARBA00023163"/>
    </source>
</evidence>
<organism evidence="9 10">
    <name type="scientific">Oceanobacillus oncorhynchi</name>
    <dbReference type="NCBI Taxonomy" id="545501"/>
    <lineage>
        <taxon>Bacteria</taxon>
        <taxon>Bacillati</taxon>
        <taxon>Bacillota</taxon>
        <taxon>Bacilli</taxon>
        <taxon>Bacillales</taxon>
        <taxon>Bacillaceae</taxon>
        <taxon>Oceanobacillus</taxon>
    </lineage>
</organism>
<keyword evidence="1" id="KW-0808">Transferase</keyword>
<dbReference type="SUPFAM" id="SSF63520">
    <property type="entry name" value="PTS-regulatory domain, PRD"/>
    <property type="match status" value="2"/>
</dbReference>
<keyword evidence="5" id="KW-0804">Transcription</keyword>
<reference evidence="9 10" key="1">
    <citation type="submission" date="2014-11" db="EMBL/GenBank/DDBJ databases">
        <authorList>
            <person name="Urmite Genomes Urmite Genomes"/>
        </authorList>
    </citation>
    <scope>NUCLEOTIDE SEQUENCE [LARGE SCALE GENOMIC DNA]</scope>
    <source>
        <strain evidence="9 10">Oc5</strain>
    </source>
</reference>
<evidence type="ECO:0000313" key="9">
    <source>
        <dbReference type="EMBL" id="CEI80378.1"/>
    </source>
</evidence>
<keyword evidence="4" id="KW-0010">Activator</keyword>
<dbReference type="Gene3D" id="3.40.930.10">
    <property type="entry name" value="Mannitol-specific EII, Chain A"/>
    <property type="match status" value="1"/>
</dbReference>
<dbReference type="PANTHER" id="PTHR30185:SF13">
    <property type="entry name" value="LICABCH OPERON REGULATOR-RELATED"/>
    <property type="match status" value="1"/>
</dbReference>
<dbReference type="EMBL" id="CDGG01000001">
    <property type="protein sequence ID" value="CEI80378.1"/>
    <property type="molecule type" value="Genomic_DNA"/>
</dbReference>
<accession>A0A0A1MBG7</accession>
<dbReference type="Gene3D" id="3.40.50.2300">
    <property type="match status" value="1"/>
</dbReference>
<feature type="domain" description="PRD" evidence="8">
    <location>
        <begin position="300"/>
        <end position="404"/>
    </location>
</feature>
<dbReference type="InterPro" id="IPR016152">
    <property type="entry name" value="PTrfase/Anion_transptr"/>
</dbReference>
<dbReference type="CDD" id="cd05568">
    <property type="entry name" value="PTS_IIB_bgl_like"/>
    <property type="match status" value="1"/>
</dbReference>
<dbReference type="PROSITE" id="PS51094">
    <property type="entry name" value="PTS_EIIA_TYPE_2"/>
    <property type="match status" value="1"/>
</dbReference>
<dbReference type="PROSITE" id="PS51099">
    <property type="entry name" value="PTS_EIIB_TYPE_2"/>
    <property type="match status" value="1"/>
</dbReference>
<dbReference type="InterPro" id="IPR007737">
    <property type="entry name" value="Mga_HTH"/>
</dbReference>